<name>A0AB35U4N6_9FIRM</name>
<feature type="domain" description="DUF1653" evidence="1">
    <location>
        <begin position="9"/>
        <end position="72"/>
    </location>
</feature>
<accession>A0AB35U4N6</accession>
<evidence type="ECO:0000313" key="2">
    <source>
        <dbReference type="EMBL" id="MDX8419689.1"/>
    </source>
</evidence>
<dbReference type="InterPro" id="IPR037135">
    <property type="entry name" value="DUF1653-like_dom_sf"/>
</dbReference>
<evidence type="ECO:0000259" key="1">
    <source>
        <dbReference type="Pfam" id="PF07866"/>
    </source>
</evidence>
<dbReference type="Gene3D" id="2.30.30.320">
    <property type="entry name" value="DUF1653-like domain"/>
    <property type="match status" value="1"/>
</dbReference>
<dbReference type="Proteomes" id="UP001286174">
    <property type="component" value="Unassembled WGS sequence"/>
</dbReference>
<dbReference type="AlphaFoldDB" id="A0AB35U4N6"/>
<dbReference type="Pfam" id="PF07866">
    <property type="entry name" value="DUF1653"/>
    <property type="match status" value="1"/>
</dbReference>
<protein>
    <submittedName>
        <fullName evidence="2">DUF1653 domain-containing protein</fullName>
    </submittedName>
</protein>
<dbReference type="EMBL" id="JALBUR010000012">
    <property type="protein sequence ID" value="MDX8419689.1"/>
    <property type="molecule type" value="Genomic_DNA"/>
</dbReference>
<sequence length="77" mass="9420">MRELVKNRVYRHFKGKYYYVLDEAVDTETREVVVIYRALYGDYGLFVRPESMFLSEVDHVKYPDVKQKYRFELVKDD</sequence>
<gene>
    <name evidence="2" type="ORF">MOZ60_06235</name>
</gene>
<keyword evidence="3" id="KW-1185">Reference proteome</keyword>
<reference evidence="2 3" key="1">
    <citation type="submission" date="2022-03" db="EMBL/GenBank/DDBJ databases">
        <title>Novel taxa within the pig intestine.</title>
        <authorList>
            <person name="Wylensek D."/>
            <person name="Bishof K."/>
            <person name="Afrizal A."/>
            <person name="Clavel T."/>
        </authorList>
    </citation>
    <scope>NUCLEOTIDE SEQUENCE [LARGE SCALE GENOMIC DNA]</scope>
    <source>
        <strain evidence="2 3">CLA-KB-P133</strain>
    </source>
</reference>
<proteinExistence type="predicted"/>
<organism evidence="2 3">
    <name type="scientific">Grylomicrobium aquisgranensis</name>
    <dbReference type="NCBI Taxonomy" id="2926318"/>
    <lineage>
        <taxon>Bacteria</taxon>
        <taxon>Bacillati</taxon>
        <taxon>Bacillota</taxon>
        <taxon>Erysipelotrichia</taxon>
        <taxon>Erysipelotrichales</taxon>
        <taxon>Erysipelotrichaceae</taxon>
        <taxon>Grylomicrobium</taxon>
    </lineage>
</organism>
<dbReference type="RefSeq" id="WP_370596016.1">
    <property type="nucleotide sequence ID" value="NZ_JALBUR010000012.1"/>
</dbReference>
<dbReference type="InterPro" id="IPR023387">
    <property type="entry name" value="DUF1653-like_dom"/>
</dbReference>
<comment type="caution">
    <text evidence="2">The sequence shown here is derived from an EMBL/GenBank/DDBJ whole genome shotgun (WGS) entry which is preliminary data.</text>
</comment>
<evidence type="ECO:0000313" key="3">
    <source>
        <dbReference type="Proteomes" id="UP001286174"/>
    </source>
</evidence>